<dbReference type="PANTHER" id="PTHR33021:SF350">
    <property type="entry name" value="UCLACYANIN-2"/>
    <property type="match status" value="1"/>
</dbReference>
<feature type="compositionally biased region" description="Low complexity" evidence="1">
    <location>
        <begin position="133"/>
        <end position="147"/>
    </location>
</feature>
<dbReference type="CDD" id="cd04216">
    <property type="entry name" value="Phytocyanin"/>
    <property type="match status" value="1"/>
</dbReference>
<organism evidence="5 6">
    <name type="scientific">Xanthoceras sorbifolium</name>
    <dbReference type="NCBI Taxonomy" id="99658"/>
    <lineage>
        <taxon>Eukaryota</taxon>
        <taxon>Viridiplantae</taxon>
        <taxon>Streptophyta</taxon>
        <taxon>Embryophyta</taxon>
        <taxon>Tracheophyta</taxon>
        <taxon>Spermatophyta</taxon>
        <taxon>Magnoliopsida</taxon>
        <taxon>eudicotyledons</taxon>
        <taxon>Gunneridae</taxon>
        <taxon>Pentapetalae</taxon>
        <taxon>rosids</taxon>
        <taxon>malvids</taxon>
        <taxon>Sapindales</taxon>
        <taxon>Sapindaceae</taxon>
        <taxon>Xanthoceroideae</taxon>
        <taxon>Xanthoceras</taxon>
    </lineage>
</organism>
<dbReference type="InterPro" id="IPR008972">
    <property type="entry name" value="Cupredoxin"/>
</dbReference>
<proteinExistence type="predicted"/>
<accession>A0ABQ8IHS0</accession>
<reference evidence="5 6" key="1">
    <citation type="submission" date="2021-02" db="EMBL/GenBank/DDBJ databases">
        <title>Plant Genome Project.</title>
        <authorList>
            <person name="Zhang R.-G."/>
        </authorList>
    </citation>
    <scope>NUCLEOTIDE SEQUENCE [LARGE SCALE GENOMIC DNA]</scope>
    <source>
        <tissue evidence="5">Leaves</tissue>
    </source>
</reference>
<dbReference type="SUPFAM" id="SSF49503">
    <property type="entry name" value="Cupredoxins"/>
    <property type="match status" value="1"/>
</dbReference>
<keyword evidence="2" id="KW-1133">Transmembrane helix</keyword>
<sequence length="185" mass="19002">MAMATALLILLLATPAVFAVDYIVGDNGGWSQTVDYTTWVSGKTFAVGDVLVFTYGSNHKVDVVSKSDYDNCATSNALESFDDGNTRYNLTSAGDKHFICPTSGHCSSGMKLSVTVSGTPSSGTPPTTPSGTPPTGSGSDTPPTTTTSPPPPPSGNGAASTLCYMNNLMFVTISLVLGIVLAFMG</sequence>
<dbReference type="Pfam" id="PF02298">
    <property type="entry name" value="Cu_bind_like"/>
    <property type="match status" value="1"/>
</dbReference>
<feature type="chain" id="PRO_5045475087" description="Phytocyanin domain-containing protein" evidence="3">
    <location>
        <begin position="20"/>
        <end position="185"/>
    </location>
</feature>
<protein>
    <recommendedName>
        <fullName evidence="4">Phytocyanin domain-containing protein</fullName>
    </recommendedName>
</protein>
<evidence type="ECO:0000259" key="4">
    <source>
        <dbReference type="PROSITE" id="PS51485"/>
    </source>
</evidence>
<evidence type="ECO:0000256" key="3">
    <source>
        <dbReference type="SAM" id="SignalP"/>
    </source>
</evidence>
<feature type="signal peptide" evidence="3">
    <location>
        <begin position="1"/>
        <end position="19"/>
    </location>
</feature>
<dbReference type="PANTHER" id="PTHR33021">
    <property type="entry name" value="BLUE COPPER PROTEIN"/>
    <property type="match status" value="1"/>
</dbReference>
<dbReference type="InterPro" id="IPR003245">
    <property type="entry name" value="Phytocyanin_dom"/>
</dbReference>
<dbReference type="InterPro" id="IPR039391">
    <property type="entry name" value="Phytocyanin-like"/>
</dbReference>
<evidence type="ECO:0000313" key="5">
    <source>
        <dbReference type="EMBL" id="KAH7576200.1"/>
    </source>
</evidence>
<comment type="caution">
    <text evidence="5">The sequence shown here is derived from an EMBL/GenBank/DDBJ whole genome shotgun (WGS) entry which is preliminary data.</text>
</comment>
<feature type="region of interest" description="Disordered" evidence="1">
    <location>
        <begin position="114"/>
        <end position="156"/>
    </location>
</feature>
<gene>
    <name evidence="5" type="ORF">JRO89_XS01G0011500</name>
</gene>
<feature type="transmembrane region" description="Helical" evidence="2">
    <location>
        <begin position="164"/>
        <end position="184"/>
    </location>
</feature>
<evidence type="ECO:0000313" key="6">
    <source>
        <dbReference type="Proteomes" id="UP000827721"/>
    </source>
</evidence>
<dbReference type="Gene3D" id="2.60.40.420">
    <property type="entry name" value="Cupredoxins - blue copper proteins"/>
    <property type="match status" value="1"/>
</dbReference>
<keyword evidence="2" id="KW-0472">Membrane</keyword>
<keyword evidence="6" id="KW-1185">Reference proteome</keyword>
<evidence type="ECO:0000256" key="2">
    <source>
        <dbReference type="SAM" id="Phobius"/>
    </source>
</evidence>
<evidence type="ECO:0000256" key="1">
    <source>
        <dbReference type="SAM" id="MobiDB-lite"/>
    </source>
</evidence>
<dbReference type="EMBL" id="JAFEMO010000001">
    <property type="protein sequence ID" value="KAH7576200.1"/>
    <property type="molecule type" value="Genomic_DNA"/>
</dbReference>
<keyword evidence="2" id="KW-0812">Transmembrane</keyword>
<dbReference type="Proteomes" id="UP000827721">
    <property type="component" value="Unassembled WGS sequence"/>
</dbReference>
<keyword evidence="3" id="KW-0732">Signal</keyword>
<dbReference type="PROSITE" id="PS51485">
    <property type="entry name" value="PHYTOCYANIN"/>
    <property type="match status" value="1"/>
</dbReference>
<feature type="domain" description="Phytocyanin" evidence="4">
    <location>
        <begin position="20"/>
        <end position="118"/>
    </location>
</feature>
<name>A0ABQ8IHS0_9ROSI</name>